<dbReference type="SMART" id="SM00867">
    <property type="entry name" value="YceI"/>
    <property type="match status" value="1"/>
</dbReference>
<dbReference type="Pfam" id="PF04264">
    <property type="entry name" value="YceI"/>
    <property type="match status" value="1"/>
</dbReference>
<feature type="domain" description="Lipid/polyisoprenoid-binding YceI-like" evidence="1">
    <location>
        <begin position="41"/>
        <end position="210"/>
    </location>
</feature>
<organism evidence="2">
    <name type="scientific">hydrothermal vent metagenome</name>
    <dbReference type="NCBI Taxonomy" id="652676"/>
    <lineage>
        <taxon>unclassified sequences</taxon>
        <taxon>metagenomes</taxon>
        <taxon>ecological metagenomes</taxon>
    </lineage>
</organism>
<dbReference type="EMBL" id="UOEE01000070">
    <property type="protein sequence ID" value="VAV88582.1"/>
    <property type="molecule type" value="Genomic_DNA"/>
</dbReference>
<dbReference type="AlphaFoldDB" id="A0A3B0R7X4"/>
<dbReference type="SUPFAM" id="SSF101874">
    <property type="entry name" value="YceI-like"/>
    <property type="match status" value="1"/>
</dbReference>
<evidence type="ECO:0000313" key="2">
    <source>
        <dbReference type="EMBL" id="VAV88582.1"/>
    </source>
</evidence>
<proteinExistence type="predicted"/>
<sequence>MQNSSTIFGAGILALVLLFGGNAVALDTAVAGAVAGAVSGSYRNDRTHSSLVWKVMHKGLSKYTARFVDFEATLEFDADDPTKSQLRVVVDPASVRTDYPSGQNYKFAKDEDFDAALAGKNWFNSADFAEITFTATQIERLDQTSGHVRGDLKFLGVSKPVVLNVTLNGAKAKALGFSGHTTIKRSDFGLSRYVPMIADEVEIALEVEFYLVDQE</sequence>
<evidence type="ECO:0000259" key="1">
    <source>
        <dbReference type="SMART" id="SM00867"/>
    </source>
</evidence>
<dbReference type="Gene3D" id="2.40.128.110">
    <property type="entry name" value="Lipid/polyisoprenoid-binding, YceI-like"/>
    <property type="match status" value="1"/>
</dbReference>
<dbReference type="PANTHER" id="PTHR34406">
    <property type="entry name" value="PROTEIN YCEI"/>
    <property type="match status" value="1"/>
</dbReference>
<reference evidence="2" key="1">
    <citation type="submission" date="2018-06" db="EMBL/GenBank/DDBJ databases">
        <authorList>
            <person name="Zhirakovskaya E."/>
        </authorList>
    </citation>
    <scope>NUCLEOTIDE SEQUENCE</scope>
</reference>
<protein>
    <recommendedName>
        <fullName evidence="1">Lipid/polyisoprenoid-binding YceI-like domain-containing protein</fullName>
    </recommendedName>
</protein>
<dbReference type="PANTHER" id="PTHR34406:SF1">
    <property type="entry name" value="PROTEIN YCEI"/>
    <property type="match status" value="1"/>
</dbReference>
<dbReference type="InterPro" id="IPR007372">
    <property type="entry name" value="Lipid/polyisoprenoid-bd_YceI"/>
</dbReference>
<dbReference type="InterPro" id="IPR036761">
    <property type="entry name" value="TTHA0802/YceI-like_sf"/>
</dbReference>
<name>A0A3B0R7X4_9ZZZZ</name>
<gene>
    <name evidence="2" type="ORF">MNBD_ALPHA06-1046</name>
</gene>
<accession>A0A3B0R7X4</accession>